<dbReference type="GO" id="GO:0006355">
    <property type="term" value="P:regulation of DNA-templated transcription"/>
    <property type="evidence" value="ECO:0007669"/>
    <property type="project" value="InterPro"/>
</dbReference>
<evidence type="ECO:0000313" key="6">
    <source>
        <dbReference type="Proteomes" id="UP000015347"/>
    </source>
</evidence>
<dbReference type="PANTHER" id="PTHR44688">
    <property type="entry name" value="DNA-BINDING TRANSCRIPTIONAL ACTIVATOR DEVR_DOSR"/>
    <property type="match status" value="1"/>
</dbReference>
<dbReference type="HOGENOM" id="CLU_092784_0_0_5"/>
<evidence type="ECO:0000256" key="3">
    <source>
        <dbReference type="ARBA" id="ARBA00023163"/>
    </source>
</evidence>
<dbReference type="InterPro" id="IPR036388">
    <property type="entry name" value="WH-like_DNA-bd_sf"/>
</dbReference>
<protein>
    <submittedName>
        <fullName evidence="5">Autoinducer-binding protein transcriptional regulator, LuxR family</fullName>
    </submittedName>
</protein>
<evidence type="ECO:0000256" key="2">
    <source>
        <dbReference type="ARBA" id="ARBA00023125"/>
    </source>
</evidence>
<dbReference type="Gene3D" id="3.30.450.80">
    <property type="entry name" value="Transcription factor LuxR-like, autoinducer-binding domain"/>
    <property type="match status" value="1"/>
</dbReference>
<sequence>MTPEDRDYLVALTNASNVEDLWAMHVERMALHGFDRLLYGFTRYRTETSLGDPNDFVLLTNHAAEYTDVFIGQGLYHEAPMVRWALENDGACSWRVLGEMVEQGNLSDGERRVIDFNLSQDVRAGYSVSFRSVSSRAKGAIALTARAGTPQTDVDALWEEHGEDIVLMNNIVHLKLLTLPYVPGDQTLTRRQRQALEWVGDGKTMQDIAAIMGLSQATVEKHLRLAREALNVETTAQAVAKAAFQNQMFVIDPPSAALESAGANRASR</sequence>
<dbReference type="SMART" id="SM00421">
    <property type="entry name" value="HTH_LUXR"/>
    <property type="match status" value="1"/>
</dbReference>
<dbReference type="eggNOG" id="COG2197">
    <property type="taxonomic scope" value="Bacteria"/>
</dbReference>
<dbReference type="InterPro" id="IPR005143">
    <property type="entry name" value="TF_LuxR_autoind-bd_dom"/>
</dbReference>
<accession>S9S093</accession>
<dbReference type="InterPro" id="IPR036693">
    <property type="entry name" value="TF_LuxR_autoind-bd_dom_sf"/>
</dbReference>
<comment type="caution">
    <text evidence="5">The sequence shown here is derived from an EMBL/GenBank/DDBJ whole genome shotgun (WGS) entry which is preliminary data.</text>
</comment>
<dbReference type="SUPFAM" id="SSF46894">
    <property type="entry name" value="C-terminal effector domain of the bipartite response regulators"/>
    <property type="match status" value="1"/>
</dbReference>
<evidence type="ECO:0000313" key="5">
    <source>
        <dbReference type="EMBL" id="EPX83620.1"/>
    </source>
</evidence>
<dbReference type="OrthoDB" id="3679796at2"/>
<dbReference type="AlphaFoldDB" id="S9S093"/>
<evidence type="ECO:0000259" key="4">
    <source>
        <dbReference type="PROSITE" id="PS50043"/>
    </source>
</evidence>
<keyword evidence="6" id="KW-1185">Reference proteome</keyword>
<dbReference type="SUPFAM" id="SSF75516">
    <property type="entry name" value="Pheromone-binding domain of LuxR-like quorum-sensing transcription factors"/>
    <property type="match status" value="1"/>
</dbReference>
<dbReference type="Gene3D" id="1.10.10.10">
    <property type="entry name" value="Winged helix-like DNA-binding domain superfamily/Winged helix DNA-binding domain"/>
    <property type="match status" value="1"/>
</dbReference>
<gene>
    <name evidence="5" type="ORF">Salmuc_02228</name>
</gene>
<dbReference type="Proteomes" id="UP000015347">
    <property type="component" value="Unassembled WGS sequence"/>
</dbReference>
<keyword evidence="2" id="KW-0238">DNA-binding</keyword>
<dbReference type="PRINTS" id="PR00038">
    <property type="entry name" value="HTHLUXR"/>
</dbReference>
<evidence type="ECO:0000256" key="1">
    <source>
        <dbReference type="ARBA" id="ARBA00023015"/>
    </source>
</evidence>
<keyword evidence="1" id="KW-0805">Transcription regulation</keyword>
<feature type="domain" description="HTH luxR-type" evidence="4">
    <location>
        <begin position="181"/>
        <end position="246"/>
    </location>
</feature>
<organism evidence="5 6">
    <name type="scientific">Salipiger mucosus DSM 16094</name>
    <dbReference type="NCBI Taxonomy" id="1123237"/>
    <lineage>
        <taxon>Bacteria</taxon>
        <taxon>Pseudomonadati</taxon>
        <taxon>Pseudomonadota</taxon>
        <taxon>Alphaproteobacteria</taxon>
        <taxon>Rhodobacterales</taxon>
        <taxon>Roseobacteraceae</taxon>
        <taxon>Salipiger</taxon>
    </lineage>
</organism>
<dbReference type="InterPro" id="IPR016032">
    <property type="entry name" value="Sig_transdc_resp-reg_C-effctor"/>
</dbReference>
<dbReference type="EMBL" id="APVH01000015">
    <property type="protein sequence ID" value="EPX83620.1"/>
    <property type="molecule type" value="Genomic_DNA"/>
</dbReference>
<dbReference type="RefSeq" id="WP_020040294.1">
    <property type="nucleotide sequence ID" value="NZ_KE557274.1"/>
</dbReference>
<reference evidence="6" key="1">
    <citation type="journal article" date="2014" name="Stand. Genomic Sci.">
        <title>Genome sequence of the exopolysaccharide-producing Salipiger mucosus type strain (DSM 16094(T)), a moderately halophilic member of the Roseobacter clade.</title>
        <authorList>
            <person name="Riedel T."/>
            <person name="Spring S."/>
            <person name="Fiebig A."/>
            <person name="Petersen J."/>
            <person name="Kyrpides N.C."/>
            <person name="Goker M."/>
            <person name="Klenk H.P."/>
        </authorList>
    </citation>
    <scope>NUCLEOTIDE SEQUENCE [LARGE SCALE GENOMIC DNA]</scope>
    <source>
        <strain evidence="6">DSM 16094</strain>
    </source>
</reference>
<dbReference type="PROSITE" id="PS50043">
    <property type="entry name" value="HTH_LUXR_2"/>
    <property type="match status" value="1"/>
</dbReference>
<name>S9S093_9RHOB</name>
<dbReference type="PANTHER" id="PTHR44688:SF16">
    <property type="entry name" value="DNA-BINDING TRANSCRIPTIONAL ACTIVATOR DEVR_DOSR"/>
    <property type="match status" value="1"/>
</dbReference>
<dbReference type="STRING" id="1123237.Salmuc_02228"/>
<proteinExistence type="predicted"/>
<dbReference type="CDD" id="cd06170">
    <property type="entry name" value="LuxR_C_like"/>
    <property type="match status" value="1"/>
</dbReference>
<dbReference type="Pfam" id="PF03472">
    <property type="entry name" value="Autoind_bind"/>
    <property type="match status" value="1"/>
</dbReference>
<keyword evidence="3" id="KW-0804">Transcription</keyword>
<dbReference type="InterPro" id="IPR000792">
    <property type="entry name" value="Tscrpt_reg_LuxR_C"/>
</dbReference>
<dbReference type="Pfam" id="PF00196">
    <property type="entry name" value="GerE"/>
    <property type="match status" value="1"/>
</dbReference>
<dbReference type="GO" id="GO:0003677">
    <property type="term" value="F:DNA binding"/>
    <property type="evidence" value="ECO:0007669"/>
    <property type="project" value="UniProtKB-KW"/>
</dbReference>